<dbReference type="Proteomes" id="UP000292003">
    <property type="component" value="Unassembled WGS sequence"/>
</dbReference>
<feature type="transmembrane region" description="Helical" evidence="2">
    <location>
        <begin position="109"/>
        <end position="129"/>
    </location>
</feature>
<comment type="caution">
    <text evidence="3">The sequence shown here is derived from an EMBL/GenBank/DDBJ whole genome shotgun (WGS) entry which is preliminary data.</text>
</comment>
<accession>A0A4Q7J9C2</accession>
<dbReference type="EMBL" id="SFCC01000006">
    <property type="protein sequence ID" value="RZQ63526.1"/>
    <property type="molecule type" value="Genomic_DNA"/>
</dbReference>
<feature type="transmembrane region" description="Helical" evidence="2">
    <location>
        <begin position="49"/>
        <end position="69"/>
    </location>
</feature>
<feature type="region of interest" description="Disordered" evidence="1">
    <location>
        <begin position="134"/>
        <end position="155"/>
    </location>
</feature>
<evidence type="ECO:0000313" key="3">
    <source>
        <dbReference type="EMBL" id="RZQ63526.1"/>
    </source>
</evidence>
<proteinExistence type="predicted"/>
<organism evidence="3 4">
    <name type="scientific">Amycolatopsis suaedae</name>
    <dbReference type="NCBI Taxonomy" id="2510978"/>
    <lineage>
        <taxon>Bacteria</taxon>
        <taxon>Bacillati</taxon>
        <taxon>Actinomycetota</taxon>
        <taxon>Actinomycetes</taxon>
        <taxon>Pseudonocardiales</taxon>
        <taxon>Pseudonocardiaceae</taxon>
        <taxon>Amycolatopsis</taxon>
    </lineage>
</organism>
<keyword evidence="2" id="KW-0472">Membrane</keyword>
<keyword evidence="2" id="KW-1133">Transmembrane helix</keyword>
<evidence type="ECO:0000313" key="4">
    <source>
        <dbReference type="Proteomes" id="UP000292003"/>
    </source>
</evidence>
<sequence>MRYLLALLLTLLGSGGLVLGMFRSWREDRSASDFALRDVFTQSPTTTEAGFFTSVAVLLLAAVVVGLFGALVRSRVLLGLATLAALVPTGLWALQAADGTFEIPGLRDGFTNAAAGAGLLLLATVVTALRRRRAAEPAAETEPAPGTPRPWNEAR</sequence>
<name>A0A4Q7J9C2_9PSEU</name>
<evidence type="ECO:0000256" key="1">
    <source>
        <dbReference type="SAM" id="MobiDB-lite"/>
    </source>
</evidence>
<dbReference type="AlphaFoldDB" id="A0A4Q7J9C2"/>
<evidence type="ECO:0000256" key="2">
    <source>
        <dbReference type="SAM" id="Phobius"/>
    </source>
</evidence>
<reference evidence="3 4" key="1">
    <citation type="submission" date="2019-02" db="EMBL/GenBank/DDBJ databases">
        <title>Draft genome sequence of Amycolatopsis sp. 8-3EHSu isolated from roots of Suaeda maritima.</title>
        <authorList>
            <person name="Duangmal K."/>
            <person name="Chantavorakit T."/>
        </authorList>
    </citation>
    <scope>NUCLEOTIDE SEQUENCE [LARGE SCALE GENOMIC DNA]</scope>
    <source>
        <strain evidence="3 4">8-3EHSu</strain>
    </source>
</reference>
<keyword evidence="2" id="KW-0812">Transmembrane</keyword>
<gene>
    <name evidence="3" type="ORF">EWH70_13965</name>
</gene>
<feature type="transmembrane region" description="Helical" evidence="2">
    <location>
        <begin position="76"/>
        <end position="97"/>
    </location>
</feature>
<keyword evidence="4" id="KW-1185">Reference proteome</keyword>
<protein>
    <submittedName>
        <fullName evidence="3">Uncharacterized protein</fullName>
    </submittedName>
</protein>
<dbReference type="RefSeq" id="WP_130475779.1">
    <property type="nucleotide sequence ID" value="NZ_SFCC01000006.1"/>
</dbReference>